<dbReference type="InterPro" id="IPR014158">
    <property type="entry name" value="T4SS_VirB5"/>
</dbReference>
<dbReference type="CDD" id="cd14262">
    <property type="entry name" value="VirB5_like"/>
    <property type="match status" value="1"/>
</dbReference>
<dbReference type="Gene3D" id="1.20.58.430">
    <property type="entry name" value="Type IV secretion system, VirB5-domain"/>
    <property type="match status" value="1"/>
</dbReference>
<reference evidence="4" key="1">
    <citation type="journal article" date="2019" name="Int. J. Syst. Evol. Microbiol.">
        <title>The Global Catalogue of Microorganisms (GCM) 10K type strain sequencing project: providing services to taxonomists for standard genome sequencing and annotation.</title>
        <authorList>
            <consortium name="The Broad Institute Genomics Platform"/>
            <consortium name="The Broad Institute Genome Sequencing Center for Infectious Disease"/>
            <person name="Wu L."/>
            <person name="Ma J."/>
        </authorList>
    </citation>
    <scope>NUCLEOTIDE SEQUENCE [LARGE SCALE GENOMIC DNA]</scope>
    <source>
        <strain evidence="4">KCTC 42441</strain>
    </source>
</reference>
<dbReference type="Proteomes" id="UP001595705">
    <property type="component" value="Unassembled WGS sequence"/>
</dbReference>
<feature type="coiled-coil region" evidence="1">
    <location>
        <begin position="36"/>
        <end position="73"/>
    </location>
</feature>
<evidence type="ECO:0000313" key="4">
    <source>
        <dbReference type="Proteomes" id="UP001595705"/>
    </source>
</evidence>
<comment type="caution">
    <text evidence="3">The sequence shown here is derived from an EMBL/GenBank/DDBJ whole genome shotgun (WGS) entry which is preliminary data.</text>
</comment>
<dbReference type="EMBL" id="JBHRYA010000002">
    <property type="protein sequence ID" value="MFC3715148.1"/>
    <property type="molecule type" value="Genomic_DNA"/>
</dbReference>
<sequence length="226" mass="24481">MKIKALALSVALGVVAVGGVTSTAPAYATGIPVIDAANLANAISQYTQMVEQLAQLKAQLDQAKQQYESLTGSRGMGNLVRSTGAIPKNWQETLASMKNGELGDLSKQIRQSASLLDEDFFADVDQAVKDSLDQSMAAHTDQQAVNQSFYDAATARAQKMEQLANQIDGASDMKAINDLQARVAIEQVQLTNELLKLQSLNQIAMQERETRAQQQHQAAFKTSFSY</sequence>
<accession>A0ABV7XJA0</accession>
<feature type="signal peptide" evidence="2">
    <location>
        <begin position="1"/>
        <end position="26"/>
    </location>
</feature>
<proteinExistence type="predicted"/>
<name>A0ABV7XJA0_9GAMM</name>
<organism evidence="3 4">
    <name type="scientific">Luteimonas soli</name>
    <dbReference type="NCBI Taxonomy" id="1648966"/>
    <lineage>
        <taxon>Bacteria</taxon>
        <taxon>Pseudomonadati</taxon>
        <taxon>Pseudomonadota</taxon>
        <taxon>Gammaproteobacteria</taxon>
        <taxon>Lysobacterales</taxon>
        <taxon>Lysobacteraceae</taxon>
        <taxon>Luteimonas</taxon>
    </lineage>
</organism>
<evidence type="ECO:0000313" key="3">
    <source>
        <dbReference type="EMBL" id="MFC3715148.1"/>
    </source>
</evidence>
<gene>
    <name evidence="3" type="ORF">ACFONC_03160</name>
</gene>
<protein>
    <submittedName>
        <fullName evidence="3">Type IV secretion system protein</fullName>
    </submittedName>
</protein>
<dbReference type="RefSeq" id="WP_386742249.1">
    <property type="nucleotide sequence ID" value="NZ_JBHRYA010000002.1"/>
</dbReference>
<dbReference type="InterPro" id="IPR023220">
    <property type="entry name" value="T4SS_VirB5-domain"/>
</dbReference>
<keyword evidence="4" id="KW-1185">Reference proteome</keyword>
<evidence type="ECO:0000256" key="1">
    <source>
        <dbReference type="SAM" id="Coils"/>
    </source>
</evidence>
<evidence type="ECO:0000256" key="2">
    <source>
        <dbReference type="SAM" id="SignalP"/>
    </source>
</evidence>
<dbReference type="SUPFAM" id="SSF101082">
    <property type="entry name" value="Typo IV secretion system protein TraC"/>
    <property type="match status" value="1"/>
</dbReference>
<feature type="chain" id="PRO_5047106426" evidence="2">
    <location>
        <begin position="27"/>
        <end position="226"/>
    </location>
</feature>
<keyword evidence="1" id="KW-0175">Coiled coil</keyword>
<dbReference type="Pfam" id="PF07996">
    <property type="entry name" value="T4SS"/>
    <property type="match status" value="1"/>
</dbReference>
<keyword evidence="2" id="KW-0732">Signal</keyword>